<dbReference type="Gene3D" id="2.60.120.10">
    <property type="entry name" value="Jelly Rolls"/>
    <property type="match status" value="1"/>
</dbReference>
<dbReference type="InterPro" id="IPR011051">
    <property type="entry name" value="RmlC_Cupin_sf"/>
</dbReference>
<dbReference type="Proteomes" id="UP001050808">
    <property type="component" value="Unassembled WGS sequence"/>
</dbReference>
<evidence type="ECO:0000313" key="2">
    <source>
        <dbReference type="Proteomes" id="UP001050808"/>
    </source>
</evidence>
<gene>
    <name evidence="1" type="ORF">Sviol_59630</name>
</gene>
<reference evidence="1" key="1">
    <citation type="submission" date="2024-05" db="EMBL/GenBank/DDBJ databases">
        <title>Whole genome shotgun sequence of Streptomyces violascens NBRC 12920.</title>
        <authorList>
            <person name="Komaki H."/>
            <person name="Tamura T."/>
        </authorList>
    </citation>
    <scope>NUCLEOTIDE SEQUENCE</scope>
    <source>
        <strain evidence="1">NBRC 12920</strain>
    </source>
</reference>
<protein>
    <recommendedName>
        <fullName evidence="3">Cupin 2 conserved barrel domain-containing protein</fullName>
    </recommendedName>
</protein>
<keyword evidence="2" id="KW-1185">Reference proteome</keyword>
<dbReference type="SUPFAM" id="SSF51182">
    <property type="entry name" value="RmlC-like cupins"/>
    <property type="match status" value="1"/>
</dbReference>
<sequence>MTSTGTVPPIDLFARFIHLGDGGQVRPEPREFNDSGRDGWHLMTFHVETDADVHADHWEVHPEAEELVACLTGGIRLYFRPEQQGEQEAEVELAAGTAVVVPRGRRHRIELDAPSDIMSVTVRDGSRLERRADA</sequence>
<comment type="caution">
    <text evidence="1">The sequence shown here is derived from an EMBL/GenBank/DDBJ whole genome shotgun (WGS) entry which is preliminary data.</text>
</comment>
<dbReference type="RefSeq" id="WP_226599599.1">
    <property type="nucleotide sequence ID" value="NZ_BNDY01000017.1"/>
</dbReference>
<evidence type="ECO:0000313" key="1">
    <source>
        <dbReference type="EMBL" id="GHI41555.1"/>
    </source>
</evidence>
<proteinExistence type="predicted"/>
<dbReference type="InterPro" id="IPR014710">
    <property type="entry name" value="RmlC-like_jellyroll"/>
</dbReference>
<name>A0ABQ3QWB0_9ACTN</name>
<dbReference type="EMBL" id="BNDY01000017">
    <property type="protein sequence ID" value="GHI41555.1"/>
    <property type="molecule type" value="Genomic_DNA"/>
</dbReference>
<organism evidence="1 2">
    <name type="scientific">Streptomyces violascens</name>
    <dbReference type="NCBI Taxonomy" id="67381"/>
    <lineage>
        <taxon>Bacteria</taxon>
        <taxon>Bacillati</taxon>
        <taxon>Actinomycetota</taxon>
        <taxon>Actinomycetes</taxon>
        <taxon>Kitasatosporales</taxon>
        <taxon>Streptomycetaceae</taxon>
        <taxon>Streptomyces</taxon>
    </lineage>
</organism>
<evidence type="ECO:0008006" key="3">
    <source>
        <dbReference type="Google" id="ProtNLM"/>
    </source>
</evidence>
<accession>A0ABQ3QWB0</accession>